<protein>
    <submittedName>
        <fullName evidence="2">Uncharacterized protein</fullName>
    </submittedName>
</protein>
<feature type="compositionally biased region" description="Basic residues" evidence="1">
    <location>
        <begin position="47"/>
        <end position="59"/>
    </location>
</feature>
<organism evidence="2 3">
    <name type="scientific">Pseudomonas fluorescens</name>
    <dbReference type="NCBI Taxonomy" id="294"/>
    <lineage>
        <taxon>Bacteria</taxon>
        <taxon>Pseudomonadati</taxon>
        <taxon>Pseudomonadota</taxon>
        <taxon>Gammaproteobacteria</taxon>
        <taxon>Pseudomonadales</taxon>
        <taxon>Pseudomonadaceae</taxon>
        <taxon>Pseudomonas</taxon>
    </lineage>
</organism>
<gene>
    <name evidence="2" type="ORF">E4T65_14155</name>
</gene>
<reference evidence="2 3" key="1">
    <citation type="submission" date="2019-03" db="EMBL/GenBank/DDBJ databases">
        <title>Biocontrol and xenobiotic degradation properties of endophytic Pseudomonas fluorescens strain BRZ63.</title>
        <authorList>
            <person name="Chlebek D.A."/>
            <person name="Pinski A."/>
            <person name="Zur J.P."/>
            <person name="Michalska J."/>
            <person name="Hupert-Kocurek K.T."/>
        </authorList>
    </citation>
    <scope>NUCLEOTIDE SEQUENCE [LARGE SCALE GENOMIC DNA]</scope>
    <source>
        <strain evidence="2 3">BRZ63</strain>
    </source>
</reference>
<accession>A0A4Y9THQ1</accession>
<name>A0A4Y9THQ1_PSEFL</name>
<proteinExistence type="predicted"/>
<evidence type="ECO:0000313" key="2">
    <source>
        <dbReference type="EMBL" id="TFW42910.1"/>
    </source>
</evidence>
<sequence>MASLFIGALASLWAAPLRRTSIVRRVNPQASGQAMGKREQMLQNRAHSPRNRRSLAQARRRALQKVARPVYKWLAAVRKSSSKALSRPS</sequence>
<feature type="region of interest" description="Disordered" evidence="1">
    <location>
        <begin position="28"/>
        <end position="59"/>
    </location>
</feature>
<evidence type="ECO:0000256" key="1">
    <source>
        <dbReference type="SAM" id="MobiDB-lite"/>
    </source>
</evidence>
<comment type="caution">
    <text evidence="2">The sequence shown here is derived from an EMBL/GenBank/DDBJ whole genome shotgun (WGS) entry which is preliminary data.</text>
</comment>
<evidence type="ECO:0000313" key="3">
    <source>
        <dbReference type="Proteomes" id="UP000297322"/>
    </source>
</evidence>
<dbReference type="Proteomes" id="UP000297322">
    <property type="component" value="Unassembled WGS sequence"/>
</dbReference>
<dbReference type="EMBL" id="SPVI01000007">
    <property type="protein sequence ID" value="TFW42910.1"/>
    <property type="molecule type" value="Genomic_DNA"/>
</dbReference>
<dbReference type="AlphaFoldDB" id="A0A4Y9THQ1"/>